<accession>A0A2L0F1H7</accession>
<organism evidence="6 7">
    <name type="scientific">Sorangium cellulosum</name>
    <name type="common">Polyangium cellulosum</name>
    <dbReference type="NCBI Taxonomy" id="56"/>
    <lineage>
        <taxon>Bacteria</taxon>
        <taxon>Pseudomonadati</taxon>
        <taxon>Myxococcota</taxon>
        <taxon>Polyangia</taxon>
        <taxon>Polyangiales</taxon>
        <taxon>Polyangiaceae</taxon>
        <taxon>Sorangium</taxon>
    </lineage>
</organism>
<evidence type="ECO:0000256" key="1">
    <source>
        <dbReference type="ARBA" id="ARBA00023015"/>
    </source>
</evidence>
<dbReference type="InterPro" id="IPR018060">
    <property type="entry name" value="HTH_AraC"/>
</dbReference>
<evidence type="ECO:0000313" key="7">
    <source>
        <dbReference type="Proteomes" id="UP000238348"/>
    </source>
</evidence>
<dbReference type="GO" id="GO:0003700">
    <property type="term" value="F:DNA-binding transcription factor activity"/>
    <property type="evidence" value="ECO:0007669"/>
    <property type="project" value="InterPro"/>
</dbReference>
<feature type="region of interest" description="Disordered" evidence="4">
    <location>
        <begin position="298"/>
        <end position="319"/>
    </location>
</feature>
<dbReference type="OrthoDB" id="3186094at2"/>
<dbReference type="Gene3D" id="1.10.10.60">
    <property type="entry name" value="Homeodomain-like"/>
    <property type="match status" value="1"/>
</dbReference>
<evidence type="ECO:0000259" key="5">
    <source>
        <dbReference type="PROSITE" id="PS01124"/>
    </source>
</evidence>
<gene>
    <name evidence="6" type="primary">araC</name>
    <name evidence="6" type="ORF">SOCE26_069150</name>
</gene>
<dbReference type="EMBL" id="CP012673">
    <property type="protein sequence ID" value="AUX45424.1"/>
    <property type="molecule type" value="Genomic_DNA"/>
</dbReference>
<dbReference type="RefSeq" id="WP_104983808.1">
    <property type="nucleotide sequence ID" value="NZ_CP012673.1"/>
</dbReference>
<keyword evidence="3" id="KW-0804">Transcription</keyword>
<dbReference type="InterPro" id="IPR009057">
    <property type="entry name" value="Homeodomain-like_sf"/>
</dbReference>
<proteinExistence type="predicted"/>
<dbReference type="Proteomes" id="UP000238348">
    <property type="component" value="Chromosome"/>
</dbReference>
<keyword evidence="2" id="KW-0238">DNA-binding</keyword>
<dbReference type="PROSITE" id="PS01124">
    <property type="entry name" value="HTH_ARAC_FAMILY_2"/>
    <property type="match status" value="1"/>
</dbReference>
<dbReference type="SUPFAM" id="SSF46689">
    <property type="entry name" value="Homeodomain-like"/>
    <property type="match status" value="1"/>
</dbReference>
<evidence type="ECO:0000313" key="6">
    <source>
        <dbReference type="EMBL" id="AUX45424.1"/>
    </source>
</evidence>
<name>A0A2L0F1H7_SORCE</name>
<sequence length="319" mass="34288">MSDALDELARSVALREAEVMRFALGERWGKRRPAQRACARVYAARRGGGWIDVARRRLALGAGELVFLPRADEHTIRDRPTTSLAHPEALCRGMRAVAEGALATEAPPETQLVVVDLHLDAAGAPWIALLPPAVRITGAAPGLARWLSETLALLAGAPDLSPALRRSVGETWAHALFASALRDPAASLPRPEALRDEPVVAALARVRASPERAWELGELARESGLSRSAFAARATALLGEPLGHHVRRLRLSRAAVLLGETTLPVKLVAARVGYDSEPAFARAFARAHGVSPVGYRQARRREDDALAAPRIERGPAPSW</sequence>
<keyword evidence="1" id="KW-0805">Transcription regulation</keyword>
<feature type="domain" description="HTH araC/xylS-type" evidence="5">
    <location>
        <begin position="200"/>
        <end position="298"/>
    </location>
</feature>
<dbReference type="GO" id="GO:0043565">
    <property type="term" value="F:sequence-specific DNA binding"/>
    <property type="evidence" value="ECO:0007669"/>
    <property type="project" value="InterPro"/>
</dbReference>
<dbReference type="SMART" id="SM00342">
    <property type="entry name" value="HTH_ARAC"/>
    <property type="match status" value="1"/>
</dbReference>
<protein>
    <submittedName>
        <fullName evidence="6">AraC family transcriptional regulator</fullName>
    </submittedName>
</protein>
<evidence type="ECO:0000256" key="2">
    <source>
        <dbReference type="ARBA" id="ARBA00023125"/>
    </source>
</evidence>
<dbReference type="PANTHER" id="PTHR46796">
    <property type="entry name" value="HTH-TYPE TRANSCRIPTIONAL ACTIVATOR RHAS-RELATED"/>
    <property type="match status" value="1"/>
</dbReference>
<dbReference type="AlphaFoldDB" id="A0A2L0F1H7"/>
<dbReference type="Pfam" id="PF12833">
    <property type="entry name" value="HTH_18"/>
    <property type="match status" value="1"/>
</dbReference>
<dbReference type="InterPro" id="IPR050204">
    <property type="entry name" value="AraC_XylS_family_regulators"/>
</dbReference>
<evidence type="ECO:0000256" key="3">
    <source>
        <dbReference type="ARBA" id="ARBA00023163"/>
    </source>
</evidence>
<evidence type="ECO:0000256" key="4">
    <source>
        <dbReference type="SAM" id="MobiDB-lite"/>
    </source>
</evidence>
<dbReference type="Pfam" id="PF12852">
    <property type="entry name" value="Cupin_6"/>
    <property type="match status" value="1"/>
</dbReference>
<reference evidence="6 7" key="1">
    <citation type="submission" date="2015-09" db="EMBL/GenBank/DDBJ databases">
        <title>Sorangium comparison.</title>
        <authorList>
            <person name="Zaburannyi N."/>
            <person name="Bunk B."/>
            <person name="Overmann J."/>
            <person name="Mueller R."/>
        </authorList>
    </citation>
    <scope>NUCLEOTIDE SEQUENCE [LARGE SCALE GENOMIC DNA]</scope>
    <source>
        <strain evidence="6 7">So ce26</strain>
    </source>
</reference>
<dbReference type="InterPro" id="IPR032783">
    <property type="entry name" value="AraC_lig"/>
</dbReference>
<dbReference type="PANTHER" id="PTHR46796:SF7">
    <property type="entry name" value="ARAC FAMILY TRANSCRIPTIONAL REGULATOR"/>
    <property type="match status" value="1"/>
</dbReference>